<feature type="chain" id="PRO_5029818239" description="Reverse transcriptase zinc-binding domain-containing protein" evidence="1">
    <location>
        <begin position="25"/>
        <end position="147"/>
    </location>
</feature>
<feature type="domain" description="Reverse transcriptase zinc-binding" evidence="2">
    <location>
        <begin position="23"/>
        <end position="70"/>
    </location>
</feature>
<dbReference type="Proteomes" id="UP000594261">
    <property type="component" value="Chromosome 12"/>
</dbReference>
<evidence type="ECO:0000259" key="2">
    <source>
        <dbReference type="Pfam" id="PF13966"/>
    </source>
</evidence>
<dbReference type="Gramene" id="QL12p030327:mrna">
    <property type="protein sequence ID" value="QL12p030327:mrna"/>
    <property type="gene ID" value="QL12p030327"/>
</dbReference>
<reference evidence="3" key="2">
    <citation type="submission" date="2021-01" db="UniProtKB">
        <authorList>
            <consortium name="EnsemblPlants"/>
        </authorList>
    </citation>
    <scope>IDENTIFICATION</scope>
</reference>
<evidence type="ECO:0000313" key="4">
    <source>
        <dbReference type="Proteomes" id="UP000594261"/>
    </source>
</evidence>
<proteinExistence type="predicted"/>
<name>A0A7N2N529_QUELO</name>
<keyword evidence="4" id="KW-1185">Reference proteome</keyword>
<dbReference type="EMBL" id="LRBV02000012">
    <property type="status" value="NOT_ANNOTATED_CDS"/>
    <property type="molecule type" value="Genomic_DNA"/>
</dbReference>
<sequence length="147" mass="16896">MRFSMWCCWSFDGLFGGLLKVVKACSDILPTRTNLCQRKIPLDPACAVCNQHDEMVAHALWGCPMARNVWAMVAGNLQKRCSAAEDFYSLVRELMSVLTTKEVEVWPIVSWVIWNARNRYLCDRKQTHPSNILLGAMTLLQEYQRLN</sequence>
<dbReference type="EnsemblPlants" id="QL12p030327:mrna">
    <property type="protein sequence ID" value="QL12p030327:mrna"/>
    <property type="gene ID" value="QL12p030327"/>
</dbReference>
<keyword evidence="1" id="KW-0732">Signal</keyword>
<reference evidence="3 4" key="1">
    <citation type="journal article" date="2016" name="G3 (Bethesda)">
        <title>First Draft Assembly and Annotation of the Genome of a California Endemic Oak Quercus lobata Nee (Fagaceae).</title>
        <authorList>
            <person name="Sork V.L."/>
            <person name="Fitz-Gibbon S.T."/>
            <person name="Puiu D."/>
            <person name="Crepeau M."/>
            <person name="Gugger P.F."/>
            <person name="Sherman R."/>
            <person name="Stevens K."/>
            <person name="Langley C.H."/>
            <person name="Pellegrini M."/>
            <person name="Salzberg S.L."/>
        </authorList>
    </citation>
    <scope>NUCLEOTIDE SEQUENCE [LARGE SCALE GENOMIC DNA]</scope>
    <source>
        <strain evidence="3 4">cv. SW786</strain>
    </source>
</reference>
<dbReference type="AlphaFoldDB" id="A0A7N2N529"/>
<organism evidence="3 4">
    <name type="scientific">Quercus lobata</name>
    <name type="common">Valley oak</name>
    <dbReference type="NCBI Taxonomy" id="97700"/>
    <lineage>
        <taxon>Eukaryota</taxon>
        <taxon>Viridiplantae</taxon>
        <taxon>Streptophyta</taxon>
        <taxon>Embryophyta</taxon>
        <taxon>Tracheophyta</taxon>
        <taxon>Spermatophyta</taxon>
        <taxon>Magnoliopsida</taxon>
        <taxon>eudicotyledons</taxon>
        <taxon>Gunneridae</taxon>
        <taxon>Pentapetalae</taxon>
        <taxon>rosids</taxon>
        <taxon>fabids</taxon>
        <taxon>Fagales</taxon>
        <taxon>Fagaceae</taxon>
        <taxon>Quercus</taxon>
    </lineage>
</organism>
<feature type="signal peptide" evidence="1">
    <location>
        <begin position="1"/>
        <end position="24"/>
    </location>
</feature>
<evidence type="ECO:0000313" key="3">
    <source>
        <dbReference type="EnsemblPlants" id="QL12p030327:mrna"/>
    </source>
</evidence>
<accession>A0A7N2N529</accession>
<protein>
    <recommendedName>
        <fullName evidence="2">Reverse transcriptase zinc-binding domain-containing protein</fullName>
    </recommendedName>
</protein>
<evidence type="ECO:0000256" key="1">
    <source>
        <dbReference type="SAM" id="SignalP"/>
    </source>
</evidence>
<dbReference type="InParanoid" id="A0A7N2N529"/>
<dbReference type="InterPro" id="IPR026960">
    <property type="entry name" value="RVT-Znf"/>
</dbReference>
<dbReference type="Pfam" id="PF13966">
    <property type="entry name" value="zf-RVT"/>
    <property type="match status" value="1"/>
</dbReference>